<dbReference type="Gene3D" id="3.30.1700.10">
    <property type="entry name" value="lpxc deacetylase, domain 2"/>
    <property type="match status" value="1"/>
</dbReference>
<comment type="cofactor">
    <cofactor evidence="1">
        <name>Zn(2+)</name>
        <dbReference type="ChEBI" id="CHEBI:29105"/>
    </cofactor>
</comment>
<dbReference type="PANTHER" id="PTHR33694">
    <property type="entry name" value="UDP-3-O-ACYL-N-ACETYLGLUCOSAMINE DEACETYLASE 1, MITOCHONDRIAL-RELATED"/>
    <property type="match status" value="1"/>
</dbReference>
<dbReference type="PANTHER" id="PTHR33694:SF1">
    <property type="entry name" value="UDP-3-O-ACYL-N-ACETYLGLUCOSAMINE DEACETYLASE 1, MITOCHONDRIAL-RELATED"/>
    <property type="match status" value="1"/>
</dbReference>
<evidence type="ECO:0000313" key="13">
    <source>
        <dbReference type="EMBL" id="KAI7838145.1"/>
    </source>
</evidence>
<comment type="function">
    <text evidence="12">Involved in the biosynthesis of lipid A, a phosphorylated glycolipid that in bacteria anchors the lipopolysaccharide to the outer membrane of the cell. Lipid A-like molecules in plants may serve as structural components of the outer membranes of mitochondria and/or chloroplasts, or may be involved in signal transduction or plant defense responses.</text>
</comment>
<evidence type="ECO:0000256" key="3">
    <source>
        <dbReference type="ARBA" id="ARBA00006170"/>
    </source>
</evidence>
<keyword evidence="9" id="KW-0862">Zinc</keyword>
<evidence type="ECO:0000256" key="5">
    <source>
        <dbReference type="ARBA" id="ARBA00022516"/>
    </source>
</evidence>
<dbReference type="GO" id="GO:0009245">
    <property type="term" value="P:lipid A biosynthetic process"/>
    <property type="evidence" value="ECO:0007669"/>
    <property type="project" value="UniProtKB-KW"/>
</dbReference>
<gene>
    <name evidence="13" type="ORF">COHA_008076</name>
</gene>
<comment type="similarity">
    <text evidence="3">Belongs to the LpxC family.</text>
</comment>
<dbReference type="EMBL" id="JADXDR010000135">
    <property type="protein sequence ID" value="KAI7838145.1"/>
    <property type="molecule type" value="Genomic_DNA"/>
</dbReference>
<keyword evidence="7" id="KW-0479">Metal-binding</keyword>
<dbReference type="Proteomes" id="UP001205105">
    <property type="component" value="Unassembled WGS sequence"/>
</dbReference>
<evidence type="ECO:0000256" key="7">
    <source>
        <dbReference type="ARBA" id="ARBA00022723"/>
    </source>
</evidence>
<evidence type="ECO:0000256" key="4">
    <source>
        <dbReference type="ARBA" id="ARBA00012745"/>
    </source>
</evidence>
<keyword evidence="6" id="KW-0441">Lipid A biosynthesis</keyword>
<reference evidence="13" key="1">
    <citation type="submission" date="2020-11" db="EMBL/GenBank/DDBJ databases">
        <title>Chlorella ohadii genome sequencing and assembly.</title>
        <authorList>
            <person name="Murik O."/>
            <person name="Treves H."/>
            <person name="Kedem I."/>
            <person name="Shotland Y."/>
            <person name="Kaplan A."/>
        </authorList>
    </citation>
    <scope>NUCLEOTIDE SEQUENCE</scope>
    <source>
        <strain evidence="13">1</strain>
    </source>
</reference>
<dbReference type="GO" id="GO:0103117">
    <property type="term" value="F:UDP-3-O-acyl-N-acetylglucosamine deacetylase activity"/>
    <property type="evidence" value="ECO:0007669"/>
    <property type="project" value="UniProtKB-EC"/>
</dbReference>
<dbReference type="AlphaFoldDB" id="A0AAD5H2U1"/>
<comment type="catalytic activity">
    <reaction evidence="11">
        <text>a UDP-3-O-[(3R)-3-hydroxyacyl]-N-acetyl-alpha-D-glucosamine + H2O = a UDP-3-O-[(3R)-3-hydroxyacyl]-alpha-D-glucosamine + acetate</text>
        <dbReference type="Rhea" id="RHEA:67816"/>
        <dbReference type="ChEBI" id="CHEBI:15377"/>
        <dbReference type="ChEBI" id="CHEBI:30089"/>
        <dbReference type="ChEBI" id="CHEBI:137740"/>
        <dbReference type="ChEBI" id="CHEBI:173225"/>
        <dbReference type="EC" id="3.5.1.108"/>
    </reaction>
</comment>
<evidence type="ECO:0000256" key="1">
    <source>
        <dbReference type="ARBA" id="ARBA00001947"/>
    </source>
</evidence>
<keyword evidence="14" id="KW-1185">Reference proteome</keyword>
<evidence type="ECO:0000256" key="11">
    <source>
        <dbReference type="ARBA" id="ARBA00024535"/>
    </source>
</evidence>
<dbReference type="InterPro" id="IPR004463">
    <property type="entry name" value="UDP-acyl_GlcNac_deAcase"/>
</dbReference>
<dbReference type="InterPro" id="IPR015870">
    <property type="entry name" value="UDP-acyl_N-AcGlcN_deAcase_N"/>
</dbReference>
<evidence type="ECO:0000256" key="9">
    <source>
        <dbReference type="ARBA" id="ARBA00022833"/>
    </source>
</evidence>
<organism evidence="13 14">
    <name type="scientific">Chlorella ohadii</name>
    <dbReference type="NCBI Taxonomy" id="2649997"/>
    <lineage>
        <taxon>Eukaryota</taxon>
        <taxon>Viridiplantae</taxon>
        <taxon>Chlorophyta</taxon>
        <taxon>core chlorophytes</taxon>
        <taxon>Trebouxiophyceae</taxon>
        <taxon>Chlorellales</taxon>
        <taxon>Chlorellaceae</taxon>
        <taxon>Chlorella clade</taxon>
        <taxon>Chlorella</taxon>
    </lineage>
</organism>
<evidence type="ECO:0000256" key="8">
    <source>
        <dbReference type="ARBA" id="ARBA00022801"/>
    </source>
</evidence>
<dbReference type="InterPro" id="IPR011334">
    <property type="entry name" value="UDP-acyl_GlcNac_deAcase_C"/>
</dbReference>
<proteinExistence type="inferred from homology"/>
<dbReference type="EC" id="3.5.1.108" evidence="4"/>
<evidence type="ECO:0000256" key="6">
    <source>
        <dbReference type="ARBA" id="ARBA00022556"/>
    </source>
</evidence>
<dbReference type="GO" id="GO:2001289">
    <property type="term" value="P:lipid X metabolic process"/>
    <property type="evidence" value="ECO:0007669"/>
    <property type="project" value="UniProtKB-ARBA"/>
</dbReference>
<name>A0AAD5H2U1_9CHLO</name>
<dbReference type="InterPro" id="IPR020568">
    <property type="entry name" value="Ribosomal_Su5_D2-typ_SF"/>
</dbReference>
<evidence type="ECO:0000256" key="2">
    <source>
        <dbReference type="ARBA" id="ARBA00005002"/>
    </source>
</evidence>
<evidence type="ECO:0000256" key="12">
    <source>
        <dbReference type="ARBA" id="ARBA00024987"/>
    </source>
</evidence>
<protein>
    <recommendedName>
        <fullName evidence="4">UDP-3-O-acyl-N-acetylglucosamine deacetylase</fullName>
        <ecNumber evidence="4">3.5.1.108</ecNumber>
    </recommendedName>
</protein>
<accession>A0AAD5H2U1</accession>
<keyword evidence="10" id="KW-0443">Lipid metabolism</keyword>
<dbReference type="Gene3D" id="3.30.230.20">
    <property type="entry name" value="lpxc deacetylase, domain 1"/>
    <property type="match status" value="1"/>
</dbReference>
<keyword evidence="8" id="KW-0378">Hydrolase</keyword>
<dbReference type="GO" id="GO:0016020">
    <property type="term" value="C:membrane"/>
    <property type="evidence" value="ECO:0007669"/>
    <property type="project" value="GOC"/>
</dbReference>
<evidence type="ECO:0000256" key="10">
    <source>
        <dbReference type="ARBA" id="ARBA00023098"/>
    </source>
</evidence>
<dbReference type="Pfam" id="PF03331">
    <property type="entry name" value="LpxC"/>
    <property type="match status" value="1"/>
</dbReference>
<sequence>MGKAGETRLLADVSRLQEGHRWCTVLGEESTAIWGTEHLLAALECCGVHNARIEVEGGKEVPIIDGSALGWATEVLRAGVQTAHDAAGAEVDIHSTPSSWEEVLTVQDGESFISFYPGPTARVTVGVDFGAEASVIGQQWFSWSPDSCTENDFVSSLAPARTCFASIEQIEALRQEGLLQAGPDYVSIVGDNQDWCMGWQTAGFYGADEGCVLTPCY</sequence>
<comment type="caution">
    <text evidence="13">The sequence shown here is derived from an EMBL/GenBank/DDBJ whole genome shotgun (WGS) entry which is preliminary data.</text>
</comment>
<comment type="pathway">
    <text evidence="2">Glycolipid biosynthesis; lipid IV(A) biosynthesis; lipid IV(A) from (3R)-3-hydroxytetradecanoyl-[acyl-carrier-protein] and UDP-N-acetyl-alpha-D-glucosamine: step 2/6.</text>
</comment>
<dbReference type="SUPFAM" id="SSF54211">
    <property type="entry name" value="Ribosomal protein S5 domain 2-like"/>
    <property type="match status" value="2"/>
</dbReference>
<keyword evidence="5" id="KW-0444">Lipid biosynthesis</keyword>
<dbReference type="GO" id="GO:0046872">
    <property type="term" value="F:metal ion binding"/>
    <property type="evidence" value="ECO:0007669"/>
    <property type="project" value="UniProtKB-KW"/>
</dbReference>
<evidence type="ECO:0000313" key="14">
    <source>
        <dbReference type="Proteomes" id="UP001205105"/>
    </source>
</evidence>